<dbReference type="PATRIC" id="fig|218284.4.peg.3417"/>
<feature type="domain" description="MEDS" evidence="1">
    <location>
        <begin position="16"/>
        <end position="169"/>
    </location>
</feature>
<gene>
    <name evidence="2" type="ORF">AM506_08890</name>
</gene>
<evidence type="ECO:0000313" key="2">
    <source>
        <dbReference type="EMBL" id="KPL60157.1"/>
    </source>
</evidence>
<dbReference type="Pfam" id="PF14417">
    <property type="entry name" value="MEDS"/>
    <property type="match status" value="1"/>
</dbReference>
<evidence type="ECO:0000313" key="3">
    <source>
        <dbReference type="Proteomes" id="UP000050398"/>
    </source>
</evidence>
<dbReference type="AlphaFoldDB" id="A0A0P6WFX7"/>
<dbReference type="OrthoDB" id="2855396at2"/>
<dbReference type="Proteomes" id="UP000050398">
    <property type="component" value="Unassembled WGS sequence"/>
</dbReference>
<dbReference type="RefSeq" id="WP_060672127.1">
    <property type="nucleotide sequence ID" value="NZ_LIXZ01000005.1"/>
</dbReference>
<sequence length="186" mass="21926">MEVLHDVKLGTIQKGHVFYPFQQEEAYIRNLMLFIRGGLENKQHMLIVESMRNITKVKNRMNRLYTEEQLSSISLVDNFDYYFFHGDFNTQHILRAFQKDLSVIKNLNSSIRTWGHVEWVAEEPNSNLIKEFESIADDYVHQEGMLSVCAYQGNSLSSTMTETLEMLHQYVLTDEGFRLSMLYKRK</sequence>
<accession>A0A0P6WFX7</accession>
<dbReference type="InterPro" id="IPR025847">
    <property type="entry name" value="MEDS_domain"/>
</dbReference>
<proteinExistence type="predicted"/>
<dbReference type="EMBL" id="LIXZ01000005">
    <property type="protein sequence ID" value="KPL60157.1"/>
    <property type="molecule type" value="Genomic_DNA"/>
</dbReference>
<name>A0A0P6WFX7_9BACI</name>
<organism evidence="2 3">
    <name type="scientific">Rossellomorea vietnamensis</name>
    <dbReference type="NCBI Taxonomy" id="218284"/>
    <lineage>
        <taxon>Bacteria</taxon>
        <taxon>Bacillati</taxon>
        <taxon>Bacillota</taxon>
        <taxon>Bacilli</taxon>
        <taxon>Bacillales</taxon>
        <taxon>Bacillaceae</taxon>
        <taxon>Rossellomorea</taxon>
    </lineage>
</organism>
<reference evidence="2 3" key="1">
    <citation type="submission" date="2015-08" db="EMBL/GenBank/DDBJ databases">
        <title>Draft Genome Sequence of Bacillus vietnamensis UCD-SED5.</title>
        <authorList>
            <person name="Lee R.D."/>
            <person name="Jospin G."/>
            <person name="Lang J.M."/>
            <person name="Coil D.A."/>
            <person name="Eisen J.A."/>
        </authorList>
    </citation>
    <scope>NUCLEOTIDE SEQUENCE [LARGE SCALE GENOMIC DNA]</scope>
    <source>
        <strain evidence="2 3">UCD-SED5</strain>
    </source>
</reference>
<comment type="caution">
    <text evidence="2">The sequence shown here is derived from an EMBL/GenBank/DDBJ whole genome shotgun (WGS) entry which is preliminary data.</text>
</comment>
<protein>
    <recommendedName>
        <fullName evidence="1">MEDS domain-containing protein</fullName>
    </recommendedName>
</protein>
<evidence type="ECO:0000259" key="1">
    <source>
        <dbReference type="Pfam" id="PF14417"/>
    </source>
</evidence>